<keyword evidence="4" id="KW-1185">Reference proteome</keyword>
<feature type="domain" description="Helix-hairpin-helix DNA-binding motif class 1" evidence="1">
    <location>
        <begin position="149"/>
        <end position="168"/>
    </location>
</feature>
<dbReference type="PANTHER" id="PTHR21180">
    <property type="entry name" value="ENDONUCLEASE/EXONUCLEASE/PHOSPHATASE FAMILY DOMAIN-CONTAINING PROTEIN 1"/>
    <property type="match status" value="1"/>
</dbReference>
<dbReference type="EMBL" id="LQXD01000109">
    <property type="protein sequence ID" value="OIJ15020.1"/>
    <property type="molecule type" value="Genomic_DNA"/>
</dbReference>
<dbReference type="GO" id="GO:0015627">
    <property type="term" value="C:type II protein secretion system complex"/>
    <property type="evidence" value="ECO:0007669"/>
    <property type="project" value="TreeGrafter"/>
</dbReference>
<dbReference type="InterPro" id="IPR051675">
    <property type="entry name" value="Endo/Exo/Phosphatase_dom_1"/>
</dbReference>
<dbReference type="InterPro" id="IPR003583">
    <property type="entry name" value="Hlx-hairpin-Hlx_DNA-bd_motif"/>
</dbReference>
<organism evidence="2 4">
    <name type="scientific">Anaerobacillus isosaccharinicus</name>
    <dbReference type="NCBI Taxonomy" id="1532552"/>
    <lineage>
        <taxon>Bacteria</taxon>
        <taxon>Bacillati</taxon>
        <taxon>Bacillota</taxon>
        <taxon>Bacilli</taxon>
        <taxon>Bacillales</taxon>
        <taxon>Bacillaceae</taxon>
        <taxon>Anaerobacillus</taxon>
    </lineage>
</organism>
<gene>
    <name evidence="3" type="ORF">AWH56_000490</name>
    <name evidence="2" type="ORF">AWH56_12455</name>
</gene>
<reference evidence="2 4" key="1">
    <citation type="submission" date="2016-10" db="EMBL/GenBank/DDBJ databases">
        <title>Draft genome sequences of four alkaliphilic bacteria belonging to the Anaerobacillus genus.</title>
        <authorList>
            <person name="Bassil N.M."/>
            <person name="Lloyd J.R."/>
        </authorList>
    </citation>
    <scope>NUCLEOTIDE SEQUENCE [LARGE SCALE GENOMIC DNA]</scope>
    <source>
        <strain evidence="2 4">NB2006</strain>
    </source>
</reference>
<accession>A0A1S2LS34</accession>
<dbReference type="AlphaFoldDB" id="A0A1S2LS34"/>
<evidence type="ECO:0000313" key="4">
    <source>
        <dbReference type="Proteomes" id="UP000180175"/>
    </source>
</evidence>
<dbReference type="SUPFAM" id="SSF47781">
    <property type="entry name" value="RuvA domain 2-like"/>
    <property type="match status" value="1"/>
</dbReference>
<dbReference type="Pfam" id="PF12836">
    <property type="entry name" value="HHH_3"/>
    <property type="match status" value="1"/>
</dbReference>
<evidence type="ECO:0000313" key="2">
    <source>
        <dbReference type="EMBL" id="OIJ15020.1"/>
    </source>
</evidence>
<dbReference type="OrthoDB" id="9790239at2"/>
<dbReference type="InterPro" id="IPR004509">
    <property type="entry name" value="Competence_ComEA_HhH"/>
</dbReference>
<dbReference type="KEGG" id="aia:AWH56_000490"/>
<name>A0A1S2LS34_9BACI</name>
<protein>
    <submittedName>
        <fullName evidence="3">Helix-hairpin-helix domain-containing protein</fullName>
    </submittedName>
</protein>
<feature type="domain" description="Helix-hairpin-helix DNA-binding motif class 1" evidence="1">
    <location>
        <begin position="179"/>
        <end position="198"/>
    </location>
</feature>
<dbReference type="GO" id="GO:0006281">
    <property type="term" value="P:DNA repair"/>
    <property type="evidence" value="ECO:0007669"/>
    <property type="project" value="InterPro"/>
</dbReference>
<reference evidence="3 4" key="2">
    <citation type="journal article" date="2017" name="Genome Announc.">
        <title>Draft Genome Sequences of Four Alkaliphilic Bacteria Belonging to the Anaerobacillus Genus.</title>
        <authorList>
            <person name="Bassil N.M."/>
            <person name="Lloyd J.R."/>
        </authorList>
    </citation>
    <scope>NUCLEOTIDE SEQUENCE [LARGE SCALE GENOMIC DNA]</scope>
    <source>
        <strain evidence="3 4">NB2006</strain>
    </source>
</reference>
<proteinExistence type="predicted"/>
<reference evidence="3 4" key="3">
    <citation type="journal article" date="2019" name="Int. J. Syst. Evol. Microbiol.">
        <title>Anaerobacillus isosaccharinicus sp. nov., an alkaliphilic bacterium which degrades isosaccharinic acid.</title>
        <authorList>
            <person name="Bassil N.M."/>
            <person name="Lloyd J.R."/>
        </authorList>
    </citation>
    <scope>NUCLEOTIDE SEQUENCE [LARGE SCALE GENOMIC DNA]</scope>
    <source>
        <strain evidence="3 4">NB2006</strain>
    </source>
</reference>
<dbReference type="GO" id="GO:0003677">
    <property type="term" value="F:DNA binding"/>
    <property type="evidence" value="ECO:0007669"/>
    <property type="project" value="InterPro"/>
</dbReference>
<dbReference type="RefSeq" id="WP_071317410.1">
    <property type="nucleotide sequence ID" value="NZ_CP063356.2"/>
</dbReference>
<evidence type="ECO:0000313" key="3">
    <source>
        <dbReference type="EMBL" id="QOY36211.1"/>
    </source>
</evidence>
<dbReference type="NCBIfam" id="TIGR00426">
    <property type="entry name" value="competence protein ComEA helix-hairpin-helix repeat region"/>
    <property type="match status" value="1"/>
</dbReference>
<dbReference type="PANTHER" id="PTHR21180:SF32">
    <property type="entry name" value="ENDONUCLEASE_EXONUCLEASE_PHOSPHATASE FAMILY DOMAIN-CONTAINING PROTEIN 1"/>
    <property type="match status" value="1"/>
</dbReference>
<dbReference type="EMBL" id="CP063356">
    <property type="protein sequence ID" value="QOY36211.1"/>
    <property type="molecule type" value="Genomic_DNA"/>
</dbReference>
<dbReference type="Pfam" id="PF10531">
    <property type="entry name" value="SLBB"/>
    <property type="match status" value="1"/>
</dbReference>
<evidence type="ECO:0000259" key="1">
    <source>
        <dbReference type="SMART" id="SM00278"/>
    </source>
</evidence>
<dbReference type="InterPro" id="IPR019554">
    <property type="entry name" value="Soluble_ligand-bd"/>
</dbReference>
<reference evidence="3" key="4">
    <citation type="submission" date="2020-10" db="EMBL/GenBank/DDBJ databases">
        <authorList>
            <person name="Bassil N.M."/>
            <person name="Lloyd J.R."/>
        </authorList>
    </citation>
    <scope>NUCLEOTIDE SEQUENCE</scope>
    <source>
        <strain evidence="3">NB2006</strain>
    </source>
</reference>
<dbReference type="InterPro" id="IPR010994">
    <property type="entry name" value="RuvA_2-like"/>
</dbReference>
<dbReference type="GO" id="GO:0015628">
    <property type="term" value="P:protein secretion by the type II secretion system"/>
    <property type="evidence" value="ECO:0007669"/>
    <property type="project" value="TreeGrafter"/>
</dbReference>
<dbReference type="Proteomes" id="UP000180175">
    <property type="component" value="Chromosome"/>
</dbReference>
<sequence length="202" mass="22373">MMKLKRNSLFLIAVCTVALIFSVSFIGNFDNSRDTNGHFQTLVIEKDTEEPVKQLEEKSEKLIVDIKGAVVKPGVYEMNQGERVVHAVEKASGFMEEANRDAINLALLLEDEMVIFVPKHGDEEIEKLATILTTSKDNGKININTAKAEELEKIPGIGPAKASAIISYRDEFGKFKSVDDLVNVSGIGKKTVEKMVDFIDVK</sequence>
<dbReference type="SMART" id="SM00278">
    <property type="entry name" value="HhH1"/>
    <property type="match status" value="2"/>
</dbReference>
<dbReference type="Gene3D" id="1.10.150.280">
    <property type="entry name" value="AF1531-like domain"/>
    <property type="match status" value="1"/>
</dbReference>